<dbReference type="AlphaFoldDB" id="A0A1I6IWJ7"/>
<proteinExistence type="predicted"/>
<evidence type="ECO:0000313" key="1">
    <source>
        <dbReference type="EMBL" id="SFR71116.1"/>
    </source>
</evidence>
<dbReference type="Proteomes" id="UP000199659">
    <property type="component" value="Unassembled WGS sequence"/>
</dbReference>
<gene>
    <name evidence="1" type="ORF">SAMN05661086_01191</name>
</gene>
<protein>
    <submittedName>
        <fullName evidence="1">Uncharacterized protein</fullName>
    </submittedName>
</protein>
<keyword evidence="2" id="KW-1185">Reference proteome</keyword>
<evidence type="ECO:0000313" key="2">
    <source>
        <dbReference type="Proteomes" id="UP000199659"/>
    </source>
</evidence>
<name>A0A1I6IWJ7_9FIRM</name>
<sequence length="43" mass="4933">MTIEKVDDVVTEVTVAFAGGEIEHVMEQEQLILESKASWKRVW</sequence>
<reference evidence="1 2" key="1">
    <citation type="submission" date="2016-10" db="EMBL/GenBank/DDBJ databases">
        <authorList>
            <person name="de Groot N.N."/>
        </authorList>
    </citation>
    <scope>NUCLEOTIDE SEQUENCE [LARGE SCALE GENOMIC DNA]</scope>
    <source>
        <strain evidence="1 2">743A</strain>
    </source>
</reference>
<dbReference type="EMBL" id="FOYZ01000004">
    <property type="protein sequence ID" value="SFR71116.1"/>
    <property type="molecule type" value="Genomic_DNA"/>
</dbReference>
<accession>A0A1I6IWJ7</accession>
<organism evidence="1 2">
    <name type="scientific">Anaeromicropila populeti</name>
    <dbReference type="NCBI Taxonomy" id="37658"/>
    <lineage>
        <taxon>Bacteria</taxon>
        <taxon>Bacillati</taxon>
        <taxon>Bacillota</taxon>
        <taxon>Clostridia</taxon>
        <taxon>Lachnospirales</taxon>
        <taxon>Lachnospiraceae</taxon>
        <taxon>Anaeromicropila</taxon>
    </lineage>
</organism>